<accession>A0A1B1YQ28</accession>
<keyword evidence="3" id="KW-1185">Reference proteome</keyword>
<feature type="domain" description="DUF1330" evidence="1">
    <location>
        <begin position="5"/>
        <end position="92"/>
    </location>
</feature>
<dbReference type="SUPFAM" id="SSF54909">
    <property type="entry name" value="Dimeric alpha+beta barrel"/>
    <property type="match status" value="1"/>
</dbReference>
<evidence type="ECO:0000313" key="2">
    <source>
        <dbReference type="EMBL" id="ANX02848.1"/>
    </source>
</evidence>
<dbReference type="PANTHER" id="PTHR41521:SF4">
    <property type="entry name" value="BLR0684 PROTEIN"/>
    <property type="match status" value="1"/>
</dbReference>
<proteinExistence type="predicted"/>
<dbReference type="InterPro" id="IPR010753">
    <property type="entry name" value="DUF1330"/>
</dbReference>
<dbReference type="InterPro" id="IPR011008">
    <property type="entry name" value="Dimeric_a/b-barrel"/>
</dbReference>
<dbReference type="Proteomes" id="UP000092952">
    <property type="component" value="Chromosome"/>
</dbReference>
<dbReference type="Gene3D" id="3.30.70.100">
    <property type="match status" value="1"/>
</dbReference>
<evidence type="ECO:0000259" key="1">
    <source>
        <dbReference type="Pfam" id="PF07045"/>
    </source>
</evidence>
<dbReference type="Pfam" id="PF07045">
    <property type="entry name" value="DUF1330"/>
    <property type="match status" value="1"/>
</dbReference>
<dbReference type="AlphaFoldDB" id="A0A1B1YQ28"/>
<gene>
    <name evidence="2" type="ORF">PG2T_00650</name>
</gene>
<name>A0A1B1YQ28_9GAMM</name>
<protein>
    <recommendedName>
        <fullName evidence="1">DUF1330 domain-containing protein</fullName>
    </recommendedName>
</protein>
<organism evidence="2 3">
    <name type="scientific">Immundisolibacter cernigliae</name>
    <dbReference type="NCBI Taxonomy" id="1810504"/>
    <lineage>
        <taxon>Bacteria</taxon>
        <taxon>Pseudomonadati</taxon>
        <taxon>Pseudomonadota</taxon>
        <taxon>Gammaproteobacteria</taxon>
        <taxon>Immundisolibacterales</taxon>
        <taxon>Immundisolibacteraceae</taxon>
        <taxon>Immundisolibacter</taxon>
    </lineage>
</organism>
<dbReference type="OrthoDB" id="9806380at2"/>
<dbReference type="STRING" id="1810504.PG2T_00650"/>
<dbReference type="InParanoid" id="A0A1B1YQ28"/>
<sequence>MAVIMVSTLKVKDWDLLAEYRKGAGPIVRGHGGELLGRSNAPECLHGTPADSVVLFRFPSREAVDVWLNDPEYAKLKPLRDRAADITLLVIDAPAP</sequence>
<reference evidence="3" key="1">
    <citation type="submission" date="2016-03" db="EMBL/GenBank/DDBJ databases">
        <title>Complete genome sequence of Solimmundus cernigliae, representing a novel lineage of polycyclic aromatic hydrocarbon degraders within the Gammaproteobacteria.</title>
        <authorList>
            <person name="Singleton D.R."/>
            <person name="Dickey A.N."/>
            <person name="Scholl E.H."/>
            <person name="Wright F.A."/>
            <person name="Aitken M.D."/>
        </authorList>
    </citation>
    <scope>NUCLEOTIDE SEQUENCE [LARGE SCALE GENOMIC DNA]</scope>
    <source>
        <strain evidence="3">TR3.2</strain>
    </source>
</reference>
<dbReference type="EMBL" id="CP014671">
    <property type="protein sequence ID" value="ANX02848.1"/>
    <property type="molecule type" value="Genomic_DNA"/>
</dbReference>
<dbReference type="KEGG" id="gbi:PG2T_00650"/>
<dbReference type="RefSeq" id="WP_068802362.1">
    <property type="nucleotide sequence ID" value="NZ_CP014671.1"/>
</dbReference>
<evidence type="ECO:0000313" key="3">
    <source>
        <dbReference type="Proteomes" id="UP000092952"/>
    </source>
</evidence>
<dbReference type="PANTHER" id="PTHR41521">
    <property type="match status" value="1"/>
</dbReference>